<evidence type="ECO:0008006" key="3">
    <source>
        <dbReference type="Google" id="ProtNLM"/>
    </source>
</evidence>
<keyword evidence="2" id="KW-1185">Reference proteome</keyword>
<sequence length="746" mass="83058">MSDIEQPQGGTPEISLVNRWTKEIELYQKQAGKWETKGKKIERRYKDERNVREEKVSRYNILWSNVQTLLPALYSRNPKPDFQRRFLAADPVGRVTCEVLERATSYVLEKVDFRAIMRQCVTDRLLPGRGTLWLRYVPHWRDASDASNDYVAREGFEVDDDADANESNDVAQDVTADGEPVQELDYEEVDVDYVHWTDFGHTVARTWQEVTAVWRVAYLTRRQLVKRFGPEKGNAVPLDHEPEDLKGQAVTEYQKKARIYEIWDKDTMTAIWISRVHPEPLDVRDDPLGLEGFFPCPRPLLPNGANDSVIPVPDYVMYQDQAGELDELTSRITLLTRAIKAAGVRDASAPGLERLLSEGLENVLVPVDAWAAFAEKGGLVGAVQMLPMADLAQTLLTLYDAREKVKQDLYEITGMSDIVRGASDPNETYGAQQLKANFVSIRLEDIQADVQRFARDAVSLIAEIMANHFSVDTLAEISGYALMTAMEKEVASRIRALGGELPDDLKQPFEEPTWEEVAALLHNTTVRHYRLDIETDSTLKMNQLQEKADRTELLKAVGDFLTAAANADPTLVPLLGQMLMFAVRAFPVGKSLEASLQETVDQLVARAKQAASNPQPNPAQMKAQSDVQIAQGKNQAALQGKLAEIAADERAAAADRQQEAQLAMVERQAQMIAERTQAQLQAHLETVRAANESTLEQQRVAFEGQLQLLLASIKAAAQVESAEIAAGATLTAAQSSAAAQPLLENQ</sequence>
<proteinExistence type="predicted"/>
<gene>
    <name evidence="1" type="ORF">SAMN05192542_104141</name>
</gene>
<dbReference type="EMBL" id="FOAJ01000004">
    <property type="protein sequence ID" value="SEK92712.1"/>
    <property type="molecule type" value="Genomic_DNA"/>
</dbReference>
<dbReference type="STRING" id="416943.SAMN05445871_4038"/>
<evidence type="ECO:0000313" key="2">
    <source>
        <dbReference type="Proteomes" id="UP000199120"/>
    </source>
</evidence>
<name>A0A1H7L152_9BURK</name>
<protein>
    <recommendedName>
        <fullName evidence="3">Portal protein</fullName>
    </recommendedName>
</protein>
<evidence type="ECO:0000313" key="1">
    <source>
        <dbReference type="EMBL" id="SEK92712.1"/>
    </source>
</evidence>
<accession>A0A1H7L152</accession>
<organism evidence="1 2">
    <name type="scientific">Paraburkholderia caballeronis</name>
    <dbReference type="NCBI Taxonomy" id="416943"/>
    <lineage>
        <taxon>Bacteria</taxon>
        <taxon>Pseudomonadati</taxon>
        <taxon>Pseudomonadota</taxon>
        <taxon>Betaproteobacteria</taxon>
        <taxon>Burkholderiales</taxon>
        <taxon>Burkholderiaceae</taxon>
        <taxon>Paraburkholderia</taxon>
    </lineage>
</organism>
<dbReference type="OrthoDB" id="9135423at2"/>
<dbReference type="AlphaFoldDB" id="A0A1H7L152"/>
<reference evidence="2" key="1">
    <citation type="submission" date="2016-10" db="EMBL/GenBank/DDBJ databases">
        <authorList>
            <person name="Varghese N."/>
            <person name="Submissions S."/>
        </authorList>
    </citation>
    <scope>NUCLEOTIDE SEQUENCE [LARGE SCALE GENOMIC DNA]</scope>
    <source>
        <strain evidence="2">LMG 26416</strain>
    </source>
</reference>
<dbReference type="Proteomes" id="UP000199120">
    <property type="component" value="Unassembled WGS sequence"/>
</dbReference>